<protein>
    <submittedName>
        <fullName evidence="3">PadR family transcriptional regulator</fullName>
    </submittedName>
</protein>
<dbReference type="InterPro" id="IPR036390">
    <property type="entry name" value="WH_DNA-bd_sf"/>
</dbReference>
<comment type="caution">
    <text evidence="3">The sequence shown here is derived from an EMBL/GenBank/DDBJ whole genome shotgun (WGS) entry which is preliminary data.</text>
</comment>
<dbReference type="Pfam" id="PF03551">
    <property type="entry name" value="PadR"/>
    <property type="match status" value="1"/>
</dbReference>
<dbReference type="InterPro" id="IPR036388">
    <property type="entry name" value="WH-like_DNA-bd_sf"/>
</dbReference>
<dbReference type="SUPFAM" id="SSF46785">
    <property type="entry name" value="Winged helix' DNA-binding domain"/>
    <property type="match status" value="1"/>
</dbReference>
<dbReference type="Gene3D" id="1.10.10.10">
    <property type="entry name" value="Winged helix-like DNA-binding domain superfamily/Winged helix DNA-binding domain"/>
    <property type="match status" value="1"/>
</dbReference>
<name>A0ABQ3V6B3_9CHLR</name>
<dbReference type="PROSITE" id="PS51257">
    <property type="entry name" value="PROKAR_LIPOPROTEIN"/>
    <property type="match status" value="1"/>
</dbReference>
<dbReference type="RefSeq" id="WP_201376599.1">
    <property type="nucleotide sequence ID" value="NZ_BNJG01000005.1"/>
</dbReference>
<sequence>MTTKRKIQNPLALAVLACLTEHPMHPYEIATTLRERGKDQSIKLNFGALYTVVEALQRHGLISARESEREGRRPERTVYRLTRAGRIELIDWLSELISKPVKEYTQFEAGLSLIPVLPPEDAVVLLEQRCTHLEMEIEQQRSFLQRVVQRGISRLNLIESEYLLALYEAELAWARQFAEAIRSGTLEGLTEWMTFSRATGSQEYEESQQKEEPNEGKN</sequence>
<feature type="compositionally biased region" description="Basic and acidic residues" evidence="1">
    <location>
        <begin position="207"/>
        <end position="218"/>
    </location>
</feature>
<dbReference type="EMBL" id="BNJG01000005">
    <property type="protein sequence ID" value="GHO60496.1"/>
    <property type="molecule type" value="Genomic_DNA"/>
</dbReference>
<feature type="region of interest" description="Disordered" evidence="1">
    <location>
        <begin position="198"/>
        <end position="218"/>
    </location>
</feature>
<accession>A0ABQ3V6B3</accession>
<feature type="domain" description="Transcription regulator PadR N-terminal" evidence="2">
    <location>
        <begin position="15"/>
        <end position="89"/>
    </location>
</feature>
<dbReference type="PANTHER" id="PTHR33169:SF27">
    <property type="entry name" value="TRANSCRIPTIONAL REGULATOR PADR FAMILY PROTEIN"/>
    <property type="match status" value="1"/>
</dbReference>
<evidence type="ECO:0000256" key="1">
    <source>
        <dbReference type="SAM" id="MobiDB-lite"/>
    </source>
</evidence>
<dbReference type="PANTHER" id="PTHR33169">
    <property type="entry name" value="PADR-FAMILY TRANSCRIPTIONAL REGULATOR"/>
    <property type="match status" value="1"/>
</dbReference>
<evidence type="ECO:0000313" key="4">
    <source>
        <dbReference type="Proteomes" id="UP000654345"/>
    </source>
</evidence>
<dbReference type="InterPro" id="IPR005149">
    <property type="entry name" value="Tscrpt_reg_PadR_N"/>
</dbReference>
<proteinExistence type="predicted"/>
<gene>
    <name evidence="3" type="ORF">KSB_89710</name>
</gene>
<evidence type="ECO:0000313" key="3">
    <source>
        <dbReference type="EMBL" id="GHO60496.1"/>
    </source>
</evidence>
<dbReference type="Proteomes" id="UP000654345">
    <property type="component" value="Unassembled WGS sequence"/>
</dbReference>
<reference evidence="3 4" key="1">
    <citation type="journal article" date="2021" name="Int. J. Syst. Evol. Microbiol.">
        <title>Reticulibacter mediterranei gen. nov., sp. nov., within the new family Reticulibacteraceae fam. nov., and Ktedonospora formicarum gen. nov., sp. nov., Ktedonobacter robiniae sp. nov., Dictyobacter formicarum sp. nov. and Dictyobacter arantiisoli sp. nov., belonging to the class Ktedonobacteria.</title>
        <authorList>
            <person name="Yabe S."/>
            <person name="Zheng Y."/>
            <person name="Wang C.M."/>
            <person name="Sakai Y."/>
            <person name="Abe K."/>
            <person name="Yokota A."/>
            <person name="Donadio S."/>
            <person name="Cavaletti L."/>
            <person name="Monciardini P."/>
        </authorList>
    </citation>
    <scope>NUCLEOTIDE SEQUENCE [LARGE SCALE GENOMIC DNA]</scope>
    <source>
        <strain evidence="3 4">SOSP1-30</strain>
    </source>
</reference>
<dbReference type="InterPro" id="IPR052509">
    <property type="entry name" value="Metal_resp_DNA-bind_regulator"/>
</dbReference>
<evidence type="ECO:0000259" key="2">
    <source>
        <dbReference type="Pfam" id="PF03551"/>
    </source>
</evidence>
<organism evidence="3 4">
    <name type="scientific">Ktedonobacter robiniae</name>
    <dbReference type="NCBI Taxonomy" id="2778365"/>
    <lineage>
        <taxon>Bacteria</taxon>
        <taxon>Bacillati</taxon>
        <taxon>Chloroflexota</taxon>
        <taxon>Ktedonobacteria</taxon>
        <taxon>Ktedonobacterales</taxon>
        <taxon>Ktedonobacteraceae</taxon>
        <taxon>Ktedonobacter</taxon>
    </lineage>
</organism>
<keyword evidence="4" id="KW-1185">Reference proteome</keyword>